<dbReference type="GO" id="GO:0070197">
    <property type="term" value="P:meiotic attachment of telomere to nuclear envelope"/>
    <property type="evidence" value="ECO:0007669"/>
    <property type="project" value="InterPro"/>
</dbReference>
<evidence type="ECO:0000313" key="2">
    <source>
        <dbReference type="RefSeq" id="XP_020030162.1"/>
    </source>
</evidence>
<accession>A0A8B7VFD2</accession>
<dbReference type="OrthoDB" id="608866at2759"/>
<dbReference type="InterPro" id="IPR042359">
    <property type="entry name" value="TERB1"/>
</dbReference>
<dbReference type="AlphaFoldDB" id="A0A8B7VFD2"/>
<feature type="signal peptide" evidence="1">
    <location>
        <begin position="1"/>
        <end position="19"/>
    </location>
</feature>
<keyword evidence="1" id="KW-0732">Signal</keyword>
<sequence length="298" mass="33753">MKVWILEKNLASYLLLVIAQRNVNISSVKINIQNTLKHPCANTTEGTKVENDKDKNQYRQLQNCKTGGLMPKACANDDQVKTLLKSANPVNACYREHGQNKTLCKINSSCNQNLHEKTTFDKKSFVSQSSDRVFKHPTHIVKNKKKQLPVTDPFTLCSDIINKEVDSFQATDNCTKITKYRCSGCIAVGKPLNSRNFSKLLHSCPYQCDHHKVIVDAEDRYKSELRRSLICNKSNYFSSFKTQGRTAVDLAHKYHNLIKHPKQLAVLDLLEANSSSSRGRCSCQGNSQKYREEEGVPV</sequence>
<reference evidence="2" key="1">
    <citation type="submission" date="2025-08" db="UniProtKB">
        <authorList>
            <consortium name="RefSeq"/>
        </authorList>
    </citation>
    <scope>IDENTIFICATION</scope>
    <source>
        <tissue evidence="2">Leukocyte</tissue>
    </source>
</reference>
<dbReference type="KEGG" id="ccan:109693322"/>
<dbReference type="PANTHER" id="PTHR14014:SF0">
    <property type="entry name" value="TELOMERE REPEATS-BINDING BOUQUET FORMATION PROTEIN 1"/>
    <property type="match status" value="1"/>
</dbReference>
<dbReference type="CTD" id="283847"/>
<dbReference type="RefSeq" id="XP_020030162.1">
    <property type="nucleotide sequence ID" value="XM_020174573.1"/>
</dbReference>
<proteinExistence type="predicted"/>
<gene>
    <name evidence="2" type="primary">Terb1</name>
</gene>
<name>A0A8B7VFD2_CASCN</name>
<organism evidence="2">
    <name type="scientific">Castor canadensis</name>
    <name type="common">American beaver</name>
    <dbReference type="NCBI Taxonomy" id="51338"/>
    <lineage>
        <taxon>Eukaryota</taxon>
        <taxon>Metazoa</taxon>
        <taxon>Chordata</taxon>
        <taxon>Craniata</taxon>
        <taxon>Vertebrata</taxon>
        <taxon>Euteleostomi</taxon>
        <taxon>Mammalia</taxon>
        <taxon>Eutheria</taxon>
        <taxon>Euarchontoglires</taxon>
        <taxon>Glires</taxon>
        <taxon>Rodentia</taxon>
        <taxon>Castorimorpha</taxon>
        <taxon>Castoridae</taxon>
        <taxon>Castor</taxon>
    </lineage>
</organism>
<evidence type="ECO:0000256" key="1">
    <source>
        <dbReference type="SAM" id="SignalP"/>
    </source>
</evidence>
<protein>
    <submittedName>
        <fullName evidence="2">Telomere repeats-binding bouquet formation protein 1</fullName>
    </submittedName>
</protein>
<dbReference type="GO" id="GO:0007129">
    <property type="term" value="P:homologous chromosome pairing at meiosis"/>
    <property type="evidence" value="ECO:0007669"/>
    <property type="project" value="TreeGrafter"/>
</dbReference>
<dbReference type="PANTHER" id="PTHR14014">
    <property type="entry name" value="TELOMERE REPEATS-BINDING BOUQUET FORMATION PROTEIN 1"/>
    <property type="match status" value="1"/>
</dbReference>
<feature type="chain" id="PRO_5034304747" evidence="1">
    <location>
        <begin position="20"/>
        <end position="298"/>
    </location>
</feature>